<dbReference type="Proteomes" id="UP001234585">
    <property type="component" value="Plasmid unnamed1"/>
</dbReference>
<evidence type="ECO:0000313" key="2">
    <source>
        <dbReference type="Proteomes" id="UP001234585"/>
    </source>
</evidence>
<keyword evidence="2" id="KW-1185">Reference proteome</keyword>
<protein>
    <submittedName>
        <fullName evidence="1">Uncharacterized protein</fullName>
    </submittedName>
</protein>
<geneLocation type="plasmid" evidence="1 2">
    <name>unnamed1</name>
</geneLocation>
<evidence type="ECO:0000313" key="1">
    <source>
        <dbReference type="EMBL" id="WLS00101.1"/>
    </source>
</evidence>
<dbReference type="EMBL" id="CP132303">
    <property type="protein sequence ID" value="WLS00101.1"/>
    <property type="molecule type" value="Genomic_DNA"/>
</dbReference>
<proteinExistence type="predicted"/>
<keyword evidence="1" id="KW-0614">Plasmid</keyword>
<name>A0AA50CQ78_9HYPH</name>
<gene>
    <name evidence="1" type="ORF">Q9313_18675</name>
</gene>
<organism evidence="1 2">
    <name type="scientific">Shinella sumterensis</name>
    <dbReference type="NCBI Taxonomy" id="1967501"/>
    <lineage>
        <taxon>Bacteria</taxon>
        <taxon>Pseudomonadati</taxon>
        <taxon>Pseudomonadota</taxon>
        <taxon>Alphaproteobacteria</taxon>
        <taxon>Hyphomicrobiales</taxon>
        <taxon>Rhizobiaceae</taxon>
        <taxon>Shinella</taxon>
    </lineage>
</organism>
<dbReference type="AlphaFoldDB" id="A0AA50CQ78"/>
<reference evidence="1 2" key="1">
    <citation type="submission" date="2023-08" db="EMBL/GenBank/DDBJ databases">
        <title>Pathogen: clinical or host-associated sample.</title>
        <authorList>
            <person name="Hergert J."/>
            <person name="Casey R."/>
            <person name="Wagner J."/>
            <person name="Young E.L."/>
            <person name="Oakeson K.F."/>
        </authorList>
    </citation>
    <scope>NUCLEOTIDE SEQUENCE [LARGE SCALE GENOMIC DNA]</scope>
    <source>
        <strain evidence="1 2">1760953</strain>
        <plasmid evidence="1 2">unnamed1</plasmid>
    </source>
</reference>
<sequence>MQTWPGTEIGCFGDIADLDNGFYFRLSGKRFRYAGDRRQRRFVSDQKQLFAGRRSTAARTHEAGYLTRYRPVCEGNAWAGCRFVMQHEIDGKGGCPLINPPYRVNAAGKRVVPGRPGQAATCRLARPARHLSVWREKQPDMMVVRVQECRQPASPKDDASHSWRNRFRALDANLLEIGRNGVCCALTRPFDLRVRSKLEHVICNEGSYDGEFRCRRRGRLDGEARKRPPKAHMPIFAHNVSAISLALDMSMCFKMVQEDRQEEIGVRQLHIGRCLHGSRHAFSPCRTGNSR</sequence>
<accession>A0AA50CQ78</accession>